<feature type="transmembrane region" description="Helical" evidence="11">
    <location>
        <begin position="199"/>
        <end position="218"/>
    </location>
</feature>
<dbReference type="InterPro" id="IPR036259">
    <property type="entry name" value="MFS_trans_sf"/>
</dbReference>
<feature type="transmembrane region" description="Helical" evidence="11">
    <location>
        <begin position="288"/>
        <end position="307"/>
    </location>
</feature>
<evidence type="ECO:0000256" key="10">
    <source>
        <dbReference type="ARBA" id="ARBA00039918"/>
    </source>
</evidence>
<evidence type="ECO:0000256" key="1">
    <source>
        <dbReference type="ARBA" id="ARBA00004651"/>
    </source>
</evidence>
<evidence type="ECO:0000259" key="12">
    <source>
        <dbReference type="PROSITE" id="PS50850"/>
    </source>
</evidence>
<comment type="subcellular location">
    <subcellularLocation>
        <location evidence="1">Cell membrane</location>
        <topology evidence="1">Multi-pass membrane protein</topology>
    </subcellularLocation>
</comment>
<evidence type="ECO:0000256" key="3">
    <source>
        <dbReference type="ARBA" id="ARBA00022448"/>
    </source>
</evidence>
<comment type="function">
    <text evidence="9">May be a proton symporter involved in the uptake of osmolytes such as proline and glycine betaine.</text>
</comment>
<feature type="transmembrane region" description="Helical" evidence="11">
    <location>
        <begin position="27"/>
        <end position="53"/>
    </location>
</feature>
<dbReference type="InterPro" id="IPR005829">
    <property type="entry name" value="Sugar_transporter_CS"/>
</dbReference>
<dbReference type="InterPro" id="IPR020846">
    <property type="entry name" value="MFS_dom"/>
</dbReference>
<dbReference type="Pfam" id="PF07690">
    <property type="entry name" value="MFS_1"/>
    <property type="match status" value="1"/>
</dbReference>
<dbReference type="GO" id="GO:0005886">
    <property type="term" value="C:plasma membrane"/>
    <property type="evidence" value="ECO:0007669"/>
    <property type="project" value="UniProtKB-SubCell"/>
</dbReference>
<dbReference type="GO" id="GO:0015293">
    <property type="term" value="F:symporter activity"/>
    <property type="evidence" value="ECO:0007669"/>
    <property type="project" value="UniProtKB-KW"/>
</dbReference>
<evidence type="ECO:0000256" key="11">
    <source>
        <dbReference type="SAM" id="Phobius"/>
    </source>
</evidence>
<dbReference type="RefSeq" id="WP_093469902.1">
    <property type="nucleotide sequence ID" value="NZ_FNST01000002.1"/>
</dbReference>
<dbReference type="FunFam" id="1.20.1250.20:FF:000001">
    <property type="entry name" value="Dicarboxylate MFS transporter"/>
    <property type="match status" value="1"/>
</dbReference>
<feature type="transmembrane region" description="Helical" evidence="11">
    <location>
        <begin position="65"/>
        <end position="87"/>
    </location>
</feature>
<dbReference type="Proteomes" id="UP000198609">
    <property type="component" value="Unassembled WGS sequence"/>
</dbReference>
<keyword evidence="7 11" id="KW-1133">Transmembrane helix</keyword>
<evidence type="ECO:0000256" key="2">
    <source>
        <dbReference type="ARBA" id="ARBA00008240"/>
    </source>
</evidence>
<proteinExistence type="inferred from homology"/>
<dbReference type="InterPro" id="IPR011701">
    <property type="entry name" value="MFS"/>
</dbReference>
<dbReference type="Pfam" id="PF00083">
    <property type="entry name" value="Sugar_tr"/>
    <property type="match status" value="1"/>
</dbReference>
<name>A0A1H5CA25_STRMJ</name>
<evidence type="ECO:0000256" key="8">
    <source>
        <dbReference type="ARBA" id="ARBA00023136"/>
    </source>
</evidence>
<feature type="transmembrane region" description="Helical" evidence="11">
    <location>
        <begin position="253"/>
        <end position="276"/>
    </location>
</feature>
<evidence type="ECO:0000256" key="9">
    <source>
        <dbReference type="ARBA" id="ARBA00037295"/>
    </source>
</evidence>
<dbReference type="AlphaFoldDB" id="A0A1H5CA25"/>
<keyword evidence="8 11" id="KW-0472">Membrane</keyword>
<feature type="transmembrane region" description="Helical" evidence="11">
    <location>
        <begin position="99"/>
        <end position="126"/>
    </location>
</feature>
<dbReference type="PROSITE" id="PS50850">
    <property type="entry name" value="MFS"/>
    <property type="match status" value="1"/>
</dbReference>
<organism evidence="13 14">
    <name type="scientific">Streptomyces melanosporofaciens</name>
    <dbReference type="NCBI Taxonomy" id="67327"/>
    <lineage>
        <taxon>Bacteria</taxon>
        <taxon>Bacillati</taxon>
        <taxon>Actinomycetota</taxon>
        <taxon>Actinomycetes</taxon>
        <taxon>Kitasatosporales</taxon>
        <taxon>Streptomycetaceae</taxon>
        <taxon>Streptomyces</taxon>
        <taxon>Streptomyces violaceusniger group</taxon>
    </lineage>
</organism>
<evidence type="ECO:0000313" key="14">
    <source>
        <dbReference type="Proteomes" id="UP000198609"/>
    </source>
</evidence>
<dbReference type="PANTHER" id="PTHR43528:SF1">
    <property type="entry name" value="ALPHA-KETOGLUTARATE PERMEASE"/>
    <property type="match status" value="1"/>
</dbReference>
<dbReference type="PANTHER" id="PTHR43528">
    <property type="entry name" value="ALPHA-KETOGLUTARATE PERMEASE"/>
    <property type="match status" value="1"/>
</dbReference>
<feature type="transmembrane region" description="Helical" evidence="11">
    <location>
        <begin position="319"/>
        <end position="339"/>
    </location>
</feature>
<evidence type="ECO:0000256" key="7">
    <source>
        <dbReference type="ARBA" id="ARBA00022989"/>
    </source>
</evidence>
<feature type="domain" description="Major facilitator superfamily (MFS) profile" evidence="12">
    <location>
        <begin position="27"/>
        <end position="436"/>
    </location>
</feature>
<keyword evidence="3" id="KW-0813">Transport</keyword>
<feature type="transmembrane region" description="Helical" evidence="11">
    <location>
        <begin position="345"/>
        <end position="368"/>
    </location>
</feature>
<reference evidence="14" key="1">
    <citation type="submission" date="2016-10" db="EMBL/GenBank/DDBJ databases">
        <authorList>
            <person name="Varghese N."/>
            <person name="Submissions S."/>
        </authorList>
    </citation>
    <scope>NUCLEOTIDE SEQUENCE [LARGE SCALE GENOMIC DNA]</scope>
    <source>
        <strain evidence="14">DSM 40318</strain>
    </source>
</reference>
<dbReference type="InterPro" id="IPR051084">
    <property type="entry name" value="H+-coupled_symporters"/>
</dbReference>
<feature type="transmembrane region" description="Helical" evidence="11">
    <location>
        <begin position="380"/>
        <end position="400"/>
    </location>
</feature>
<accession>A0A1H5CA25</accession>
<evidence type="ECO:0000256" key="5">
    <source>
        <dbReference type="ARBA" id="ARBA00022692"/>
    </source>
</evidence>
<feature type="transmembrane region" description="Helical" evidence="11">
    <location>
        <begin position="166"/>
        <end position="187"/>
    </location>
</feature>
<dbReference type="EMBL" id="FNST01000002">
    <property type="protein sequence ID" value="SED63254.1"/>
    <property type="molecule type" value="Genomic_DNA"/>
</dbReference>
<sequence>MPPVQQPGVTAASPDVPSTRQKTMRQVTLAGGVGTAIEYYDFSVYGFLALTIADVFFPQSDPTAALLYTLAVFGAAFALRPIGGVLLGHVADRYGRRPALATAVLGMAFASTVMGVLPSFAAIGVAAPVMLLILRCVQGISAGGELGSAAAFVAEAAPDRTRGFHTSTAQIGTLAGTLLGALVVAIVRWGLTPEQLSAWGWRIPFLLSLPLGILALVVRRRVEESKDFANLEEAGRVAKVPALAALRSHTRGVLTVCGLSLVSFAAYYIVFSYMTTYFTAQKIMSPDAAVWTSVLTLALATIAIPLWGAACDRWGRRPILIGVSAANLVLGYPLFLLMGQGSVTWAVVAQIVLGQAEAAYMGVILAAYTELFPAKVRSSGFSLGYNAASIITGGSAPYIATWLIEETSNKLAPAWMLMTAAAISLGTALTLKETARRPLPTV</sequence>
<keyword evidence="4" id="KW-1003">Cell membrane</keyword>
<keyword evidence="6" id="KW-0769">Symport</keyword>
<feature type="transmembrane region" description="Helical" evidence="11">
    <location>
        <begin position="412"/>
        <end position="431"/>
    </location>
</feature>
<comment type="similarity">
    <text evidence="2">Belongs to the major facilitator superfamily. Metabolite:H+ Symporter (MHS) family (TC 2.A.1.6) family.</text>
</comment>
<gene>
    <name evidence="13" type="ORF">SAMN04490356_9292</name>
</gene>
<dbReference type="PROSITE" id="PS00217">
    <property type="entry name" value="SUGAR_TRANSPORT_2"/>
    <property type="match status" value="1"/>
</dbReference>
<evidence type="ECO:0000256" key="6">
    <source>
        <dbReference type="ARBA" id="ARBA00022847"/>
    </source>
</evidence>
<dbReference type="SUPFAM" id="SSF103473">
    <property type="entry name" value="MFS general substrate transporter"/>
    <property type="match status" value="1"/>
</dbReference>
<evidence type="ECO:0000313" key="13">
    <source>
        <dbReference type="EMBL" id="SED63254.1"/>
    </source>
</evidence>
<dbReference type="Gene3D" id="1.20.1250.20">
    <property type="entry name" value="MFS general substrate transporter like domains"/>
    <property type="match status" value="2"/>
</dbReference>
<feature type="transmembrane region" description="Helical" evidence="11">
    <location>
        <begin position="132"/>
        <end position="154"/>
    </location>
</feature>
<keyword evidence="5 11" id="KW-0812">Transmembrane</keyword>
<evidence type="ECO:0000256" key="4">
    <source>
        <dbReference type="ARBA" id="ARBA00022475"/>
    </source>
</evidence>
<protein>
    <recommendedName>
        <fullName evidence="10">Putative proline/betaine transporter</fullName>
    </recommendedName>
</protein>
<dbReference type="InterPro" id="IPR005828">
    <property type="entry name" value="MFS_sugar_transport-like"/>
</dbReference>
<keyword evidence="14" id="KW-1185">Reference proteome</keyword>